<proteinExistence type="predicted"/>
<evidence type="ECO:0000313" key="1">
    <source>
        <dbReference type="EMBL" id="GAP89041.1"/>
    </source>
</evidence>
<keyword evidence="2" id="KW-1185">Reference proteome</keyword>
<organism evidence="1">
    <name type="scientific">Rosellinia necatrix</name>
    <name type="common">White root-rot fungus</name>
    <dbReference type="NCBI Taxonomy" id="77044"/>
    <lineage>
        <taxon>Eukaryota</taxon>
        <taxon>Fungi</taxon>
        <taxon>Dikarya</taxon>
        <taxon>Ascomycota</taxon>
        <taxon>Pezizomycotina</taxon>
        <taxon>Sordariomycetes</taxon>
        <taxon>Xylariomycetidae</taxon>
        <taxon>Xylariales</taxon>
        <taxon>Xylariaceae</taxon>
        <taxon>Rosellinia</taxon>
    </lineage>
</organism>
<dbReference type="AlphaFoldDB" id="A0A1W2TL78"/>
<dbReference type="EMBL" id="DF977479">
    <property type="protein sequence ID" value="GAP89041.1"/>
    <property type="molecule type" value="Genomic_DNA"/>
</dbReference>
<evidence type="ECO:0000313" key="2">
    <source>
        <dbReference type="Proteomes" id="UP000054516"/>
    </source>
</evidence>
<name>A0A1W2TL78_ROSNE</name>
<reference evidence="1" key="1">
    <citation type="submission" date="2016-03" db="EMBL/GenBank/DDBJ databases">
        <title>Draft genome sequence of Rosellinia necatrix.</title>
        <authorList>
            <person name="Kanematsu S."/>
        </authorList>
    </citation>
    <scope>NUCLEOTIDE SEQUENCE [LARGE SCALE GENOMIC DNA]</scope>
    <source>
        <strain evidence="1">W97</strain>
    </source>
</reference>
<dbReference type="OrthoDB" id="10680993at2759"/>
<protein>
    <submittedName>
        <fullName evidence="1">Uncharacterized protein</fullName>
    </submittedName>
</protein>
<dbReference type="Proteomes" id="UP000054516">
    <property type="component" value="Unassembled WGS sequence"/>
</dbReference>
<accession>A0A1W2TL78</accession>
<sequence length="189" mass="19830">MADTSEEFTFKCVVWSIHDVQLQNVIKKDVTEEKDEIFKIFRSSIRSRLNIPGDISFYVGSVVSGKYNTGQKITDLTQTLFEALGKTKVLIVRYDETKTVAAGGTGMGAFVTSCKGTGVLAEGGIGYGGVIDSKGNVRGGKGIGGGGRGEGITGKAGHGYGGQANSTKPGIMVKSGTGAAGELLQDRWR</sequence>
<gene>
    <name evidence="1" type="ORF">SAMD00023353_3401260</name>
</gene>